<dbReference type="Proteomes" id="UP001596111">
    <property type="component" value="Unassembled WGS sequence"/>
</dbReference>
<organism evidence="3 4">
    <name type="scientific">Rhodanobacter terrae</name>
    <dbReference type="NCBI Taxonomy" id="418647"/>
    <lineage>
        <taxon>Bacteria</taxon>
        <taxon>Pseudomonadati</taxon>
        <taxon>Pseudomonadota</taxon>
        <taxon>Gammaproteobacteria</taxon>
        <taxon>Lysobacterales</taxon>
        <taxon>Rhodanobacteraceae</taxon>
        <taxon>Rhodanobacter</taxon>
    </lineage>
</organism>
<dbReference type="Pfam" id="PF14331">
    <property type="entry name" value="IcmF-related_N"/>
    <property type="match status" value="1"/>
</dbReference>
<comment type="caution">
    <text evidence="3">The sequence shown here is derived from an EMBL/GenBank/DDBJ whole genome shotgun (WGS) entry which is preliminary data.</text>
</comment>
<sequence>MTMSLVQKTWIRPALFVPGAIALSALILGIPTRFWQLLGLCLGALAVLWWFARGARKFSLAGRARRRIGDLGPGDPDDERAPLAQMSMAIQKAKRAILRSPGLVDLGGAGGRDPLYRVPWMLFIGDADANVHGLLQAASAMSPFPAPAGGEGGVVWRWWFFKSLIAIETSPRIVCDALVRSERGLWYQALMRLASERDRLPLNGIVVCVGARGLLGDAGALKDAGMRLRRLVDEAMEHLEVRLPVYVIVTGLETLPGYAAFRAAVPAEVFAQAMGWRLPENEAVHADTSAQFDGLFAPVAERLHALRLTLLAAQHEVKDRHGVFEFVQSISRLQDGLRRFVGLLLEDHSFRHSPRWRGLYFTGGAAPDTPAGLFVTDLFTRFLPADQPLATPNFKGRTGRAGATSP</sequence>
<dbReference type="PANTHER" id="PTHR36153:SF1">
    <property type="entry name" value="TYPE VI SECRETION SYSTEM COMPONENT TSSM1"/>
    <property type="match status" value="1"/>
</dbReference>
<feature type="transmembrane region" description="Helical" evidence="1">
    <location>
        <begin position="34"/>
        <end position="52"/>
    </location>
</feature>
<accession>A0ABW0SY41</accession>
<dbReference type="PANTHER" id="PTHR36153">
    <property type="entry name" value="INNER MEMBRANE PROTEIN-RELATED"/>
    <property type="match status" value="1"/>
</dbReference>
<feature type="transmembrane region" description="Helical" evidence="1">
    <location>
        <begin position="9"/>
        <end position="28"/>
    </location>
</feature>
<evidence type="ECO:0000313" key="3">
    <source>
        <dbReference type="EMBL" id="MFC5581912.1"/>
    </source>
</evidence>
<proteinExistence type="predicted"/>
<evidence type="ECO:0000259" key="2">
    <source>
        <dbReference type="Pfam" id="PF14331"/>
    </source>
</evidence>
<name>A0ABW0SY41_9GAMM</name>
<keyword evidence="1" id="KW-0472">Membrane</keyword>
<dbReference type="InterPro" id="IPR053156">
    <property type="entry name" value="T6SS_TssM-like"/>
</dbReference>
<feature type="domain" description="Type VI secretion system component TssM1 N-terminal" evidence="2">
    <location>
        <begin position="182"/>
        <end position="386"/>
    </location>
</feature>
<protein>
    <submittedName>
        <fullName evidence="3">Type VI secretion system protein</fullName>
    </submittedName>
</protein>
<reference evidence="4" key="1">
    <citation type="journal article" date="2019" name="Int. J. Syst. Evol. Microbiol.">
        <title>The Global Catalogue of Microorganisms (GCM) 10K type strain sequencing project: providing services to taxonomists for standard genome sequencing and annotation.</title>
        <authorList>
            <consortium name="The Broad Institute Genomics Platform"/>
            <consortium name="The Broad Institute Genome Sequencing Center for Infectious Disease"/>
            <person name="Wu L."/>
            <person name="Ma J."/>
        </authorList>
    </citation>
    <scope>NUCLEOTIDE SEQUENCE [LARGE SCALE GENOMIC DNA]</scope>
    <source>
        <strain evidence="4">CGMCC 1.13587</strain>
    </source>
</reference>
<dbReference type="EMBL" id="JBHSNG010000012">
    <property type="protein sequence ID" value="MFC5581912.1"/>
    <property type="molecule type" value="Genomic_DNA"/>
</dbReference>
<keyword evidence="1" id="KW-1133">Transmembrane helix</keyword>
<keyword evidence="4" id="KW-1185">Reference proteome</keyword>
<keyword evidence="1" id="KW-0812">Transmembrane</keyword>
<evidence type="ECO:0000256" key="1">
    <source>
        <dbReference type="SAM" id="Phobius"/>
    </source>
</evidence>
<gene>
    <name evidence="3" type="ORF">ACFPPB_12385</name>
</gene>
<evidence type="ECO:0000313" key="4">
    <source>
        <dbReference type="Proteomes" id="UP001596111"/>
    </source>
</evidence>
<dbReference type="InterPro" id="IPR025743">
    <property type="entry name" value="TssM1_N"/>
</dbReference>
<dbReference type="RefSeq" id="WP_377327491.1">
    <property type="nucleotide sequence ID" value="NZ_JBHSNG010000012.1"/>
</dbReference>